<feature type="site" description="Important for catalysis" evidence="14">
    <location>
        <position position="190"/>
    </location>
</feature>
<feature type="binding site" evidence="14">
    <location>
        <position position="107"/>
    </location>
    <ligand>
        <name>substrate</name>
    </ligand>
</feature>
<evidence type="ECO:0000256" key="6">
    <source>
        <dbReference type="ARBA" id="ARBA00022430"/>
    </source>
</evidence>
<reference evidence="17 18" key="1">
    <citation type="submission" date="2021-12" db="EMBL/GenBank/DDBJ databases">
        <title>Genome sequencing of bacteria with rrn-lacking chromosome and rrn-plasmid.</title>
        <authorList>
            <person name="Anda M."/>
            <person name="Iwasaki W."/>
        </authorList>
    </citation>
    <scope>NUCLEOTIDE SEQUENCE [LARGE SCALE GENOMIC DNA]</scope>
    <source>
        <strain evidence="17 18">DSM 100852</strain>
    </source>
</reference>
<accession>A0AAU9CRF5</accession>
<dbReference type="InterPro" id="IPR019818">
    <property type="entry name" value="IsoCit/isopropylmalate_DH_CS"/>
</dbReference>
<comment type="function">
    <text evidence="14 15">Catalyzes the oxidation of 3-carboxy-2-hydroxy-4-methylpentanoate (3-isopropylmalate) to 3-carboxy-4-methyl-2-oxopentanoate. The product decarboxylates to 4-methyl-2 oxopentanoate.</text>
</comment>
<comment type="subcellular location">
    <subcellularLocation>
        <location evidence="14">Cytoplasm</location>
    </subcellularLocation>
</comment>
<dbReference type="PROSITE" id="PS00470">
    <property type="entry name" value="IDH_IMDH"/>
    <property type="match status" value="1"/>
</dbReference>
<evidence type="ECO:0000259" key="16">
    <source>
        <dbReference type="SMART" id="SM01329"/>
    </source>
</evidence>
<evidence type="ECO:0000256" key="9">
    <source>
        <dbReference type="ARBA" id="ARBA00022842"/>
    </source>
</evidence>
<dbReference type="NCBIfam" id="TIGR00169">
    <property type="entry name" value="leuB"/>
    <property type="match status" value="1"/>
</dbReference>
<feature type="binding site" evidence="14">
    <location>
        <position position="97"/>
    </location>
    <ligand>
        <name>substrate</name>
    </ligand>
</feature>
<evidence type="ECO:0000256" key="4">
    <source>
        <dbReference type="ARBA" id="ARBA00008319"/>
    </source>
</evidence>
<comment type="caution">
    <text evidence="14">Lacks conserved residue(s) required for the propagation of feature annotation.</text>
</comment>
<keyword evidence="8 14" id="KW-0479">Metal-binding</keyword>
<feature type="domain" description="Isopropylmalate dehydrogenase-like" evidence="16">
    <location>
        <begin position="4"/>
        <end position="349"/>
    </location>
</feature>
<evidence type="ECO:0000256" key="8">
    <source>
        <dbReference type="ARBA" id="ARBA00022723"/>
    </source>
</evidence>
<protein>
    <recommendedName>
        <fullName evidence="14">3-isopropylmalate dehydrogenase</fullName>
        <ecNumber evidence="14">1.1.1.85</ecNumber>
    </recommendedName>
    <alternativeName>
        <fullName evidence="14">3-IPM-DH</fullName>
    </alternativeName>
    <alternativeName>
        <fullName evidence="14">Beta-IPM dehydrogenase</fullName>
        <shortName evidence="14">IMDH</shortName>
    </alternativeName>
</protein>
<dbReference type="Gene3D" id="3.40.718.10">
    <property type="entry name" value="Isopropylmalate Dehydrogenase"/>
    <property type="match status" value="1"/>
</dbReference>
<name>A0AAU9CRF5_9BACT</name>
<comment type="cofactor">
    <cofactor evidence="2">
        <name>Mn(2+)</name>
        <dbReference type="ChEBI" id="CHEBI:29035"/>
    </cofactor>
</comment>
<feature type="binding site" evidence="14">
    <location>
        <position position="251"/>
    </location>
    <ligand>
        <name>Mg(2+)</name>
        <dbReference type="ChEBI" id="CHEBI:18420"/>
    </ligand>
</feature>
<dbReference type="HAMAP" id="MF_01033">
    <property type="entry name" value="LeuB_type1"/>
    <property type="match status" value="1"/>
</dbReference>
<feature type="binding site" evidence="14">
    <location>
        <position position="223"/>
    </location>
    <ligand>
        <name>Mg(2+)</name>
        <dbReference type="ChEBI" id="CHEBI:18420"/>
    </ligand>
</feature>
<evidence type="ECO:0000256" key="3">
    <source>
        <dbReference type="ARBA" id="ARBA00004762"/>
    </source>
</evidence>
<dbReference type="GO" id="GO:0000287">
    <property type="term" value="F:magnesium ion binding"/>
    <property type="evidence" value="ECO:0007669"/>
    <property type="project" value="InterPro"/>
</dbReference>
<dbReference type="SUPFAM" id="SSF53659">
    <property type="entry name" value="Isocitrate/Isopropylmalate dehydrogenase-like"/>
    <property type="match status" value="1"/>
</dbReference>
<gene>
    <name evidence="17" type="primary">leuB_2</name>
    <name evidence="14" type="synonym">leuB</name>
    <name evidence="17" type="ORF">FUAX_03890</name>
</gene>
<dbReference type="SMART" id="SM01329">
    <property type="entry name" value="Iso_dh"/>
    <property type="match status" value="1"/>
</dbReference>
<dbReference type="GO" id="GO:0009098">
    <property type="term" value="P:L-leucine biosynthetic process"/>
    <property type="evidence" value="ECO:0007669"/>
    <property type="project" value="UniProtKB-UniRule"/>
</dbReference>
<sequence>MEKKIAVLPGDGIGPEVTAQAIKALDAVAKSAGHKFEYENALVGASAIDAVGDPFPAETQAVCESADAILFGAIGHPKYDNDPTAKVRPEQGLLRMRKVLGLFCNIRPVTCYKVLEDASPLKAEIVGGTDFVVFRELTGGIYFGQPRGRSEDGSIAFDSMVYSKEEIIRVSRLAFEAARRRGNRVTLVDKANVLASSRLWRETVGELAKEEYPDVELECMFVDNAAMQLIQNPKGFDVVLTGNMFGDIITDEASVITGSLGLLPSASVGSKVGLYEPIHGSYPQGAGLDIANPCATILSAAMLLETSFGLTAEANAIRKAVEISLEEGYVTKDINAERFYGTEAVGDYIAKKVEELVSAEA</sequence>
<feature type="site" description="Important for catalysis" evidence="14">
    <location>
        <position position="142"/>
    </location>
</feature>
<keyword evidence="7 14" id="KW-0028">Amino-acid biosynthesis</keyword>
<evidence type="ECO:0000256" key="12">
    <source>
        <dbReference type="ARBA" id="ARBA00023211"/>
    </source>
</evidence>
<keyword evidence="11 14" id="KW-0520">NAD</keyword>
<evidence type="ECO:0000256" key="2">
    <source>
        <dbReference type="ARBA" id="ARBA00001936"/>
    </source>
</evidence>
<keyword evidence="12 14" id="KW-0464">Manganese</keyword>
<keyword evidence="13 14" id="KW-0100">Branched-chain amino acid biosynthesis</keyword>
<evidence type="ECO:0000256" key="11">
    <source>
        <dbReference type="ARBA" id="ARBA00023027"/>
    </source>
</evidence>
<dbReference type="GO" id="GO:0003862">
    <property type="term" value="F:3-isopropylmalate dehydrogenase activity"/>
    <property type="evidence" value="ECO:0007669"/>
    <property type="project" value="UniProtKB-UniRule"/>
</dbReference>
<dbReference type="GO" id="GO:0005829">
    <property type="term" value="C:cytosol"/>
    <property type="evidence" value="ECO:0007669"/>
    <property type="project" value="TreeGrafter"/>
</dbReference>
<dbReference type="AlphaFoldDB" id="A0AAU9CRF5"/>
<evidence type="ECO:0000256" key="13">
    <source>
        <dbReference type="ARBA" id="ARBA00023304"/>
    </source>
</evidence>
<dbReference type="Pfam" id="PF00180">
    <property type="entry name" value="Iso_dh"/>
    <property type="match status" value="1"/>
</dbReference>
<feature type="binding site" evidence="14">
    <location>
        <position position="223"/>
    </location>
    <ligand>
        <name>substrate</name>
    </ligand>
</feature>
<feature type="binding site" evidence="14">
    <location>
        <position position="135"/>
    </location>
    <ligand>
        <name>substrate</name>
    </ligand>
</feature>
<keyword evidence="18" id="KW-1185">Reference proteome</keyword>
<comment type="cofactor">
    <cofactor evidence="14 15">
        <name>Mg(2+)</name>
        <dbReference type="ChEBI" id="CHEBI:18420"/>
    </cofactor>
    <cofactor evidence="14 15">
        <name>Mn(2+)</name>
        <dbReference type="ChEBI" id="CHEBI:29035"/>
    </cofactor>
    <text evidence="14 15">Binds 1 Mg(2+) or Mn(2+) ion per subunit.</text>
</comment>
<proteinExistence type="inferred from homology"/>
<dbReference type="EMBL" id="AP025314">
    <property type="protein sequence ID" value="BDD07957.1"/>
    <property type="molecule type" value="Genomic_DNA"/>
</dbReference>
<evidence type="ECO:0000313" key="17">
    <source>
        <dbReference type="EMBL" id="BDD07957.1"/>
    </source>
</evidence>
<feature type="binding site" evidence="14">
    <location>
        <position position="247"/>
    </location>
    <ligand>
        <name>Mg(2+)</name>
        <dbReference type="ChEBI" id="CHEBI:18420"/>
    </ligand>
</feature>
<keyword evidence="10 14" id="KW-0560">Oxidoreductase</keyword>
<evidence type="ECO:0000256" key="1">
    <source>
        <dbReference type="ARBA" id="ARBA00000624"/>
    </source>
</evidence>
<comment type="subunit">
    <text evidence="5 14 15">Homodimer.</text>
</comment>
<dbReference type="Proteomes" id="UP001348817">
    <property type="component" value="Chromosome"/>
</dbReference>
<evidence type="ECO:0000256" key="10">
    <source>
        <dbReference type="ARBA" id="ARBA00023002"/>
    </source>
</evidence>
<evidence type="ECO:0000256" key="5">
    <source>
        <dbReference type="ARBA" id="ARBA00011738"/>
    </source>
</evidence>
<dbReference type="InterPro" id="IPR004429">
    <property type="entry name" value="Isopropylmalate_DH"/>
</dbReference>
<dbReference type="GO" id="GO:0051287">
    <property type="term" value="F:NAD binding"/>
    <property type="evidence" value="ECO:0007669"/>
    <property type="project" value="InterPro"/>
</dbReference>
<comment type="pathway">
    <text evidence="3 14 15">Amino-acid biosynthesis; L-leucine biosynthesis; L-leucine from 3-methyl-2-oxobutanoate: step 3/4.</text>
</comment>
<evidence type="ECO:0000256" key="7">
    <source>
        <dbReference type="ARBA" id="ARBA00022605"/>
    </source>
</evidence>
<dbReference type="InterPro" id="IPR024084">
    <property type="entry name" value="IsoPropMal-DH-like_dom"/>
</dbReference>
<dbReference type="EC" id="1.1.1.85" evidence="14"/>
<keyword evidence="14" id="KW-0963">Cytoplasm</keyword>
<evidence type="ECO:0000256" key="14">
    <source>
        <dbReference type="HAMAP-Rule" id="MF_01033"/>
    </source>
</evidence>
<dbReference type="PANTHER" id="PTHR42979:SF1">
    <property type="entry name" value="3-ISOPROPYLMALATE DEHYDROGENASE"/>
    <property type="match status" value="1"/>
</dbReference>
<evidence type="ECO:0000256" key="15">
    <source>
        <dbReference type="RuleBase" id="RU004445"/>
    </source>
</evidence>
<keyword evidence="9 14" id="KW-0460">Magnesium</keyword>
<evidence type="ECO:0000313" key="18">
    <source>
        <dbReference type="Proteomes" id="UP001348817"/>
    </source>
</evidence>
<dbReference type="RefSeq" id="WP_338393249.1">
    <property type="nucleotide sequence ID" value="NZ_AP025314.1"/>
</dbReference>
<dbReference type="PANTHER" id="PTHR42979">
    <property type="entry name" value="3-ISOPROPYLMALATE DEHYDROGENASE"/>
    <property type="match status" value="1"/>
</dbReference>
<comment type="catalytic activity">
    <reaction evidence="1 14 15">
        <text>(2R,3S)-3-isopropylmalate + NAD(+) = 4-methyl-2-oxopentanoate + CO2 + NADH</text>
        <dbReference type="Rhea" id="RHEA:32271"/>
        <dbReference type="ChEBI" id="CHEBI:16526"/>
        <dbReference type="ChEBI" id="CHEBI:17865"/>
        <dbReference type="ChEBI" id="CHEBI:35121"/>
        <dbReference type="ChEBI" id="CHEBI:57540"/>
        <dbReference type="ChEBI" id="CHEBI:57945"/>
        <dbReference type="EC" id="1.1.1.85"/>
    </reaction>
</comment>
<dbReference type="KEGG" id="fax:FUAX_03890"/>
<comment type="similarity">
    <text evidence="4 14">Belongs to the isocitrate and isopropylmalate dehydrogenases family. LeuB type 1 subfamily.</text>
</comment>
<keyword evidence="6 14" id="KW-0432">Leucine biosynthesis</keyword>
<dbReference type="FunFam" id="3.40.718.10:FF:000006">
    <property type="entry name" value="3-isopropylmalate dehydrogenase"/>
    <property type="match status" value="1"/>
</dbReference>
<organism evidence="17 18">
    <name type="scientific">Fulvitalea axinellae</name>
    <dbReference type="NCBI Taxonomy" id="1182444"/>
    <lineage>
        <taxon>Bacteria</taxon>
        <taxon>Pseudomonadati</taxon>
        <taxon>Bacteroidota</taxon>
        <taxon>Cytophagia</taxon>
        <taxon>Cytophagales</taxon>
        <taxon>Persicobacteraceae</taxon>
        <taxon>Fulvitalea</taxon>
    </lineage>
</organism>